<sequence>MAAPIPRNPNPPHNRRNRRPAQQERLELFINERHLPPGRLPLFINRIFRWAFFLVVEALILVFCFGIFGAAINGAPDEFKPLFWLIQVAMFIVFTYHAIFRTDIFR</sequence>
<accession>A0A6C2TYE5</accession>
<proteinExistence type="predicted"/>
<evidence type="ECO:0000313" key="3">
    <source>
        <dbReference type="EMBL" id="VGO12633.1"/>
    </source>
</evidence>
<keyword evidence="4" id="KW-1185">Reference proteome</keyword>
<organism evidence="3 4">
    <name type="scientific">Pontiella desulfatans</name>
    <dbReference type="NCBI Taxonomy" id="2750659"/>
    <lineage>
        <taxon>Bacteria</taxon>
        <taxon>Pseudomonadati</taxon>
        <taxon>Kiritimatiellota</taxon>
        <taxon>Kiritimatiellia</taxon>
        <taxon>Kiritimatiellales</taxon>
        <taxon>Pontiellaceae</taxon>
        <taxon>Pontiella</taxon>
    </lineage>
</organism>
<evidence type="ECO:0000313" key="4">
    <source>
        <dbReference type="Proteomes" id="UP000366872"/>
    </source>
</evidence>
<feature type="region of interest" description="Disordered" evidence="1">
    <location>
        <begin position="1"/>
        <end position="20"/>
    </location>
</feature>
<dbReference type="AlphaFoldDB" id="A0A6C2TYE5"/>
<feature type="transmembrane region" description="Helical" evidence="2">
    <location>
        <begin position="47"/>
        <end position="70"/>
    </location>
</feature>
<dbReference type="EMBL" id="CAAHFG010000001">
    <property type="protein sequence ID" value="VGO12633.1"/>
    <property type="molecule type" value="Genomic_DNA"/>
</dbReference>
<evidence type="ECO:0000256" key="1">
    <source>
        <dbReference type="SAM" id="MobiDB-lite"/>
    </source>
</evidence>
<evidence type="ECO:0000256" key="2">
    <source>
        <dbReference type="SAM" id="Phobius"/>
    </source>
</evidence>
<protein>
    <submittedName>
        <fullName evidence="3">Uncharacterized protein</fullName>
    </submittedName>
</protein>
<feature type="transmembrane region" description="Helical" evidence="2">
    <location>
        <begin position="82"/>
        <end position="100"/>
    </location>
</feature>
<reference evidence="3 4" key="1">
    <citation type="submission" date="2019-04" db="EMBL/GenBank/DDBJ databases">
        <authorList>
            <person name="Van Vliet M D."/>
        </authorList>
    </citation>
    <scope>NUCLEOTIDE SEQUENCE [LARGE SCALE GENOMIC DNA]</scope>
    <source>
        <strain evidence="3 4">F1</strain>
    </source>
</reference>
<feature type="compositionally biased region" description="Pro residues" evidence="1">
    <location>
        <begin position="1"/>
        <end position="12"/>
    </location>
</feature>
<keyword evidence="2" id="KW-1133">Transmembrane helix</keyword>
<keyword evidence="2" id="KW-0812">Transmembrane</keyword>
<name>A0A6C2TYE5_PONDE</name>
<gene>
    <name evidence="3" type="ORF">PDESU_01186</name>
</gene>
<keyword evidence="2" id="KW-0472">Membrane</keyword>
<dbReference type="Proteomes" id="UP000366872">
    <property type="component" value="Unassembled WGS sequence"/>
</dbReference>